<sequence length="281" mass="31731">MSSTLGGLRPSIQWRAGDIAKCITIVLSLAFFACIVEHEKGRMHLFSESYIDAGFCIGNRELSWTVQSHAISFYADAAMAMLMVGLVYWGHQRRGMRWEALSPMFKNALTLLGHGCGHLFLAINTQRDDAAAKAFERLGPRGKVAAFVALLPVWYGFMSDSKRSRAKTLVFAVFHNALQVYVVPTRFFFTHVLMGVLLNSAFRKLAMPPHQKDLYYDLEACLVDIPILLAAFGEALFCDNYLIHWGGHVWFDMVVPAKFMVYFAIVLCRSDSYERAHEKSK</sequence>
<proteinExistence type="predicted"/>
<keyword evidence="1" id="KW-0472">Membrane</keyword>
<dbReference type="Proteomes" id="UP001153069">
    <property type="component" value="Unassembled WGS sequence"/>
</dbReference>
<keyword evidence="1" id="KW-0812">Transmembrane</keyword>
<evidence type="ECO:0000313" key="3">
    <source>
        <dbReference type="Proteomes" id="UP001153069"/>
    </source>
</evidence>
<dbReference type="OrthoDB" id="194627at2759"/>
<name>A0A9N8D921_9STRA</name>
<feature type="transmembrane region" description="Helical" evidence="1">
    <location>
        <begin position="249"/>
        <end position="268"/>
    </location>
</feature>
<reference evidence="2" key="1">
    <citation type="submission" date="2020-06" db="EMBL/GenBank/DDBJ databases">
        <authorList>
            <consortium name="Plant Systems Biology data submission"/>
        </authorList>
    </citation>
    <scope>NUCLEOTIDE SEQUENCE</scope>
    <source>
        <strain evidence="2">D6</strain>
    </source>
</reference>
<comment type="caution">
    <text evidence="2">The sequence shown here is derived from an EMBL/GenBank/DDBJ whole genome shotgun (WGS) entry which is preliminary data.</text>
</comment>
<protein>
    <submittedName>
        <fullName evidence="2">Uncharacterized protein</fullName>
    </submittedName>
</protein>
<feature type="transmembrane region" description="Helical" evidence="1">
    <location>
        <begin position="178"/>
        <end position="202"/>
    </location>
</feature>
<evidence type="ECO:0000256" key="1">
    <source>
        <dbReference type="SAM" id="Phobius"/>
    </source>
</evidence>
<organism evidence="2 3">
    <name type="scientific">Seminavis robusta</name>
    <dbReference type="NCBI Taxonomy" id="568900"/>
    <lineage>
        <taxon>Eukaryota</taxon>
        <taxon>Sar</taxon>
        <taxon>Stramenopiles</taxon>
        <taxon>Ochrophyta</taxon>
        <taxon>Bacillariophyta</taxon>
        <taxon>Bacillariophyceae</taxon>
        <taxon>Bacillariophycidae</taxon>
        <taxon>Naviculales</taxon>
        <taxon>Naviculaceae</taxon>
        <taxon>Seminavis</taxon>
    </lineage>
</organism>
<accession>A0A9N8D921</accession>
<dbReference type="AlphaFoldDB" id="A0A9N8D921"/>
<evidence type="ECO:0000313" key="2">
    <source>
        <dbReference type="EMBL" id="CAB9496426.1"/>
    </source>
</evidence>
<gene>
    <name evidence="2" type="ORF">SEMRO_5_G004010.1</name>
</gene>
<feature type="transmembrane region" description="Helical" evidence="1">
    <location>
        <begin position="19"/>
        <end position="38"/>
    </location>
</feature>
<keyword evidence="3" id="KW-1185">Reference proteome</keyword>
<dbReference type="EMBL" id="CAICTM010000005">
    <property type="protein sequence ID" value="CAB9496426.1"/>
    <property type="molecule type" value="Genomic_DNA"/>
</dbReference>
<feature type="transmembrane region" description="Helical" evidence="1">
    <location>
        <begin position="71"/>
        <end position="89"/>
    </location>
</feature>
<keyword evidence="1" id="KW-1133">Transmembrane helix</keyword>